<keyword evidence="8" id="KW-0406">Ion transport</keyword>
<dbReference type="RefSeq" id="WP_090739692.1">
    <property type="nucleotide sequence ID" value="NZ_FMVT01000001.1"/>
</dbReference>
<feature type="transmembrane region" description="Helical" evidence="9">
    <location>
        <begin position="61"/>
        <end position="84"/>
    </location>
</feature>
<dbReference type="STRING" id="336292.SAMN05660710_00250"/>
<dbReference type="AlphaFoldDB" id="A0A1G5BRF6"/>
<evidence type="ECO:0000256" key="1">
    <source>
        <dbReference type="ARBA" id="ARBA00004651"/>
    </source>
</evidence>
<dbReference type="GO" id="GO:0005886">
    <property type="term" value="C:plasma membrane"/>
    <property type="evidence" value="ECO:0007669"/>
    <property type="project" value="UniProtKB-SubCell"/>
</dbReference>
<comment type="subcellular location">
    <subcellularLocation>
        <location evidence="1 8">Cell membrane</location>
        <topology evidence="1 8">Multi-pass membrane protein</topology>
    </subcellularLocation>
</comment>
<comment type="similarity">
    <text evidence="2 8">Belongs to the CPA3 antiporters (TC 2.A.63) subunit F family.</text>
</comment>
<keyword evidence="3 8" id="KW-0813">Transport</keyword>
<dbReference type="Proteomes" id="UP000199502">
    <property type="component" value="Unassembled WGS sequence"/>
</dbReference>
<keyword evidence="5 9" id="KW-0812">Transmembrane</keyword>
<evidence type="ECO:0000256" key="3">
    <source>
        <dbReference type="ARBA" id="ARBA00022448"/>
    </source>
</evidence>
<protein>
    <submittedName>
        <fullName evidence="10">Multisubunit sodium/proton antiporter, MrpF subunit</fullName>
    </submittedName>
</protein>
<evidence type="ECO:0000256" key="2">
    <source>
        <dbReference type="ARBA" id="ARBA00009212"/>
    </source>
</evidence>
<keyword evidence="8" id="KW-0050">Antiport</keyword>
<dbReference type="Pfam" id="PF04066">
    <property type="entry name" value="MrpF_PhaF"/>
    <property type="match status" value="1"/>
</dbReference>
<proteinExistence type="inferred from homology"/>
<evidence type="ECO:0000256" key="7">
    <source>
        <dbReference type="ARBA" id="ARBA00023136"/>
    </source>
</evidence>
<reference evidence="10 11" key="1">
    <citation type="submission" date="2016-10" db="EMBL/GenBank/DDBJ databases">
        <authorList>
            <person name="de Groot N.N."/>
        </authorList>
    </citation>
    <scope>NUCLEOTIDE SEQUENCE [LARGE SCALE GENOMIC DNA]</scope>
    <source>
        <strain evidence="10 11">CGMCC 1.8925</strain>
    </source>
</reference>
<gene>
    <name evidence="10" type="ORF">SAMN05660710_00250</name>
</gene>
<dbReference type="InterPro" id="IPR007208">
    <property type="entry name" value="MrpF/PhaF-like"/>
</dbReference>
<feature type="transmembrane region" description="Helical" evidence="9">
    <location>
        <begin position="6"/>
        <end position="24"/>
    </location>
</feature>
<evidence type="ECO:0000313" key="11">
    <source>
        <dbReference type="Proteomes" id="UP000199502"/>
    </source>
</evidence>
<evidence type="ECO:0000256" key="9">
    <source>
        <dbReference type="SAM" id="Phobius"/>
    </source>
</evidence>
<evidence type="ECO:0000256" key="5">
    <source>
        <dbReference type="ARBA" id="ARBA00022692"/>
    </source>
</evidence>
<keyword evidence="4 8" id="KW-1003">Cell membrane</keyword>
<name>A0A1G5BRF6_9RHOB</name>
<feature type="transmembrane region" description="Helical" evidence="9">
    <location>
        <begin position="36"/>
        <end position="55"/>
    </location>
</feature>
<evidence type="ECO:0000256" key="6">
    <source>
        <dbReference type="ARBA" id="ARBA00022989"/>
    </source>
</evidence>
<dbReference type="OrthoDB" id="9800226at2"/>
<accession>A0A1G5BRF6</accession>
<organism evidence="10 11">
    <name type="scientific">Paracoccus tibetensis</name>
    <dbReference type="NCBI Taxonomy" id="336292"/>
    <lineage>
        <taxon>Bacteria</taxon>
        <taxon>Pseudomonadati</taxon>
        <taxon>Pseudomonadota</taxon>
        <taxon>Alphaproteobacteria</taxon>
        <taxon>Rhodobacterales</taxon>
        <taxon>Paracoccaceae</taxon>
        <taxon>Paracoccus</taxon>
    </lineage>
</organism>
<keyword evidence="11" id="KW-1185">Reference proteome</keyword>
<dbReference type="PIRSF" id="PIRSF028784">
    <property type="entry name" value="MrpF"/>
    <property type="match status" value="1"/>
</dbReference>
<dbReference type="PANTHER" id="PTHR34702:SF1">
    <property type="entry name" value="NA(+)_H(+) ANTIPORTER SUBUNIT F"/>
    <property type="match status" value="1"/>
</dbReference>
<sequence length="96" mass="10248">MTFLGYAILFGFAMVILGVALASIRLIKGPTLADRIVALDMMTVQLVAFGGLSALQAGSAAFLDVAVVLALVGFLATVCLARYLERRNSINREEQE</sequence>
<keyword evidence="6 9" id="KW-1133">Transmembrane helix</keyword>
<evidence type="ECO:0000256" key="4">
    <source>
        <dbReference type="ARBA" id="ARBA00022475"/>
    </source>
</evidence>
<dbReference type="GO" id="GO:0015385">
    <property type="term" value="F:sodium:proton antiporter activity"/>
    <property type="evidence" value="ECO:0007669"/>
    <property type="project" value="TreeGrafter"/>
</dbReference>
<dbReference type="PANTHER" id="PTHR34702">
    <property type="entry name" value="NA(+)/H(+) ANTIPORTER SUBUNIT F1"/>
    <property type="match status" value="1"/>
</dbReference>
<keyword evidence="7 8" id="KW-0472">Membrane</keyword>
<evidence type="ECO:0000313" key="10">
    <source>
        <dbReference type="EMBL" id="SCX92788.1"/>
    </source>
</evidence>
<dbReference type="EMBL" id="FMVT01000001">
    <property type="protein sequence ID" value="SCX92788.1"/>
    <property type="molecule type" value="Genomic_DNA"/>
</dbReference>
<evidence type="ECO:0000256" key="8">
    <source>
        <dbReference type="PIRNR" id="PIRNR028784"/>
    </source>
</evidence>